<sequence length="103" mass="11441">MKKILSKRKPGFTLIEMAIVLFIISLLMMLVLPNLNSQRQKAASTQSDAMVSTIQTQVNLYENDTDDSDVTYADLVSNKYLTDKQAKKAQDIGIKISGTDVSK</sequence>
<dbReference type="Pfam" id="PF07963">
    <property type="entry name" value="N_methyl"/>
    <property type="match status" value="1"/>
</dbReference>
<evidence type="ECO:0000256" key="9">
    <source>
        <dbReference type="ARBA" id="ARBA00043982"/>
    </source>
</evidence>
<evidence type="ECO:0000256" key="5">
    <source>
        <dbReference type="ARBA" id="ARBA00022692"/>
    </source>
</evidence>
<keyword evidence="4" id="KW-0488">Methylation</keyword>
<comment type="caution">
    <text evidence="11">The sequence shown here is derived from an EMBL/GenBank/DDBJ whole genome shotgun (WGS) entry which is preliminary data.</text>
</comment>
<evidence type="ECO:0000256" key="10">
    <source>
        <dbReference type="SAM" id="Phobius"/>
    </source>
</evidence>
<dbReference type="InterPro" id="IPR045584">
    <property type="entry name" value="Pilin-like"/>
</dbReference>
<comment type="subcellular location">
    <subcellularLocation>
        <location evidence="1">Cell membrane</location>
        <topology evidence="1">Single-pass membrane protein</topology>
    </subcellularLocation>
    <subcellularLocation>
        <location evidence="2">Cell surface</location>
    </subcellularLocation>
</comment>
<organism evidence="11 12">
    <name type="scientific">Oenococcus alcoholitolerans</name>
    <dbReference type="NCBI Taxonomy" id="931074"/>
    <lineage>
        <taxon>Bacteria</taxon>
        <taxon>Bacillati</taxon>
        <taxon>Bacillota</taxon>
        <taxon>Bacilli</taxon>
        <taxon>Lactobacillales</taxon>
        <taxon>Lactobacillaceae</taxon>
        <taxon>Oenococcus</taxon>
    </lineage>
</organism>
<dbReference type="Gene3D" id="3.30.700.10">
    <property type="entry name" value="Glycoprotein, Type 4 Pilin"/>
    <property type="match status" value="1"/>
</dbReference>
<gene>
    <name evidence="11" type="ORF">Q757_06200</name>
</gene>
<dbReference type="PIRSF" id="PIRSF029928">
    <property type="entry name" value="Late_competence_ComGC"/>
    <property type="match status" value="1"/>
</dbReference>
<dbReference type="PANTHER" id="PTHR30093">
    <property type="entry name" value="GENERAL SECRETION PATHWAY PROTEIN G"/>
    <property type="match status" value="1"/>
</dbReference>
<evidence type="ECO:0000256" key="2">
    <source>
        <dbReference type="ARBA" id="ARBA00004241"/>
    </source>
</evidence>
<keyword evidence="8" id="KW-0178">Competence</keyword>
<feature type="transmembrane region" description="Helical" evidence="10">
    <location>
        <begin position="12"/>
        <end position="32"/>
    </location>
</feature>
<dbReference type="PANTHER" id="PTHR30093:SF2">
    <property type="entry name" value="TYPE II SECRETION SYSTEM PROTEIN H"/>
    <property type="match status" value="1"/>
</dbReference>
<dbReference type="Proteomes" id="UP000030023">
    <property type="component" value="Unassembled WGS sequence"/>
</dbReference>
<proteinExistence type="inferred from homology"/>
<evidence type="ECO:0000313" key="11">
    <source>
        <dbReference type="EMBL" id="KGO31609.1"/>
    </source>
</evidence>
<accession>A0ABR4XRD2</accession>
<evidence type="ECO:0000256" key="1">
    <source>
        <dbReference type="ARBA" id="ARBA00004162"/>
    </source>
</evidence>
<evidence type="ECO:0000313" key="12">
    <source>
        <dbReference type="Proteomes" id="UP000030023"/>
    </source>
</evidence>
<keyword evidence="7 10" id="KW-0472">Membrane</keyword>
<reference evidence="11 12" key="1">
    <citation type="journal article" date="2014" name="Antonie Van Leeuwenhoek">
        <title>Oenococcus alcoholitolerans sp. nov., a lactic acid bacteria isolated from cachaca and ethanol fermentation processes.</title>
        <authorList>
            <person name="Badotti F."/>
            <person name="Moreira A.P."/>
            <person name="Tonon L.A."/>
            <person name="de Lucena B.T."/>
            <person name="Gomes Fde C."/>
            <person name="Kruger R."/>
            <person name="Thompson C.C."/>
            <person name="de Morais M.A.Jr."/>
            <person name="Rosa C.A."/>
            <person name="Thompson F.L."/>
        </authorList>
    </citation>
    <scope>NUCLEOTIDE SEQUENCE [LARGE SCALE GENOMIC DNA]</scope>
    <source>
        <strain evidence="11 12">UFRJ-M7.2.18</strain>
    </source>
</reference>
<keyword evidence="5 10" id="KW-0812">Transmembrane</keyword>
<dbReference type="EMBL" id="AXCV01000286">
    <property type="protein sequence ID" value="KGO31609.1"/>
    <property type="molecule type" value="Genomic_DNA"/>
</dbReference>
<name>A0ABR4XRD2_9LACO</name>
<dbReference type="SUPFAM" id="SSF54523">
    <property type="entry name" value="Pili subunits"/>
    <property type="match status" value="1"/>
</dbReference>
<dbReference type="NCBIfam" id="TIGR02532">
    <property type="entry name" value="IV_pilin_GFxxxE"/>
    <property type="match status" value="1"/>
</dbReference>
<comment type="similarity">
    <text evidence="9">Belongs to the ComGC family.</text>
</comment>
<dbReference type="InterPro" id="IPR016940">
    <property type="entry name" value="ComGC"/>
</dbReference>
<dbReference type="NCBIfam" id="NF040999">
    <property type="entry name" value="pilin_ComGC"/>
    <property type="match status" value="1"/>
</dbReference>
<protein>
    <submittedName>
        <fullName evidence="11">Competence protein ComGC</fullName>
    </submittedName>
</protein>
<dbReference type="InterPro" id="IPR000983">
    <property type="entry name" value="Bac_GSPG_pilin"/>
</dbReference>
<evidence type="ECO:0000256" key="4">
    <source>
        <dbReference type="ARBA" id="ARBA00022481"/>
    </source>
</evidence>
<keyword evidence="3" id="KW-1003">Cell membrane</keyword>
<keyword evidence="6 10" id="KW-1133">Transmembrane helix</keyword>
<dbReference type="InterPro" id="IPR012902">
    <property type="entry name" value="N_methyl_site"/>
</dbReference>
<evidence type="ECO:0000256" key="8">
    <source>
        <dbReference type="ARBA" id="ARBA00023287"/>
    </source>
</evidence>
<dbReference type="PRINTS" id="PR00813">
    <property type="entry name" value="BCTERIALGSPG"/>
</dbReference>
<evidence type="ECO:0000256" key="7">
    <source>
        <dbReference type="ARBA" id="ARBA00023136"/>
    </source>
</evidence>
<keyword evidence="12" id="KW-1185">Reference proteome</keyword>
<evidence type="ECO:0000256" key="3">
    <source>
        <dbReference type="ARBA" id="ARBA00022475"/>
    </source>
</evidence>
<evidence type="ECO:0000256" key="6">
    <source>
        <dbReference type="ARBA" id="ARBA00022989"/>
    </source>
</evidence>